<dbReference type="InterPro" id="IPR003660">
    <property type="entry name" value="HAMP_dom"/>
</dbReference>
<keyword evidence="1" id="KW-0812">Transmembrane</keyword>
<dbReference type="Pfam" id="PF12729">
    <property type="entry name" value="4HB_MCP_1"/>
    <property type="match status" value="1"/>
</dbReference>
<dbReference type="PROSITE" id="PS50883">
    <property type="entry name" value="EAL"/>
    <property type="match status" value="1"/>
</dbReference>
<feature type="domain" description="EAL" evidence="2">
    <location>
        <begin position="452"/>
        <end position="702"/>
    </location>
</feature>
<dbReference type="EMBL" id="CP011568">
    <property type="protein sequence ID" value="ALX34870.1"/>
    <property type="molecule type" value="Genomic_DNA"/>
</dbReference>
<dbReference type="CDD" id="cd01949">
    <property type="entry name" value="GGDEF"/>
    <property type="match status" value="1"/>
</dbReference>
<dbReference type="PANTHER" id="PTHR44757">
    <property type="entry name" value="DIGUANYLATE CYCLASE DGCP"/>
    <property type="match status" value="1"/>
</dbReference>
<evidence type="ECO:0000313" key="6">
    <source>
        <dbReference type="Proteomes" id="UP000036700"/>
    </source>
</evidence>
<dbReference type="KEGG" id="ptx:ABW99_20890"/>
<organism evidence="5 6">
    <name type="scientific">Pandoraea thiooxydans</name>
    <dbReference type="NCBI Taxonomy" id="445709"/>
    <lineage>
        <taxon>Bacteria</taxon>
        <taxon>Pseudomonadati</taxon>
        <taxon>Pseudomonadota</taxon>
        <taxon>Betaproteobacteria</taxon>
        <taxon>Burkholderiales</taxon>
        <taxon>Burkholderiaceae</taxon>
        <taxon>Pandoraea</taxon>
    </lineage>
</organism>
<dbReference type="Pfam" id="PF00672">
    <property type="entry name" value="HAMP"/>
    <property type="match status" value="1"/>
</dbReference>
<dbReference type="InterPro" id="IPR043128">
    <property type="entry name" value="Rev_trsase/Diguanyl_cyclase"/>
</dbReference>
<sequence>MTFHKLSIRRKLGLIIAAFIAMLVVLATVTVLSLFAVNQRTAAVEQQWLVRAQILGQLRDHISGFRGAEADLSLASDAGAIRAAQVQAGRHRRAIGELQNQYENLAAADTHPDVAKFDAALNAYFAAHDAWIGAATSGAASDPAQLRRVLQSRFELAEAAIDRLVSANLDGAQAAARAASQLSRRGNLLVLSTSVLVLLLGLWLVVRVRRDIAQPLGGVASSLKDLAAGHRNVDVPELNRDDEIGEMARAVSVFRQHTQTLEDAYEATRAAQEAAQLLAQHDLLTGLPNRRGLASELQAAAFHAQHDAAVYMVLVIDLDRFKPVNDLQGRPVGDFVLSEVARRLRRAVRKRDTVARLGGDEFCVIAKADPGYKDGAILLATRLLDAIQVPILVGQHKIEVTASIGIASCPADGLDPESLLRAADIAMSRAKQEERGSYRFFELSMDNDMRAQAALEADLRAAVQAGVIRPYYQPIIEMRNQRVCGFEILARWNHPQRGAVPPDVFIPLAEQLGLMPDLTTSILREACRDARQWSNDIHLSLNISPVQLKDLYLPAQLLPILSEEGFPSSRLEIEITENALVGDIQGAKSILGLFQDAGIKISLDDFGTGYSSLYHLRELKFDKVKVDKSFVQTMQRSNESEKIIDAILGLAKSLGMATVAEGIEDPKTLDYLRAKSCEYGQGYYFGEALSAAQTRERFVQGWPHVVSEN</sequence>
<dbReference type="InterPro" id="IPR035919">
    <property type="entry name" value="EAL_sf"/>
</dbReference>
<accession>A0A0U4D1T0</accession>
<feature type="domain" description="HAMP" evidence="3">
    <location>
        <begin position="210"/>
        <end position="263"/>
    </location>
</feature>
<feature type="transmembrane region" description="Helical" evidence="1">
    <location>
        <begin position="188"/>
        <end position="206"/>
    </location>
</feature>
<dbReference type="SMART" id="SM00304">
    <property type="entry name" value="HAMP"/>
    <property type="match status" value="1"/>
</dbReference>
<dbReference type="PROSITE" id="PS50887">
    <property type="entry name" value="GGDEF"/>
    <property type="match status" value="1"/>
</dbReference>
<evidence type="ECO:0000259" key="4">
    <source>
        <dbReference type="PROSITE" id="PS50887"/>
    </source>
</evidence>
<dbReference type="GO" id="GO:0007165">
    <property type="term" value="P:signal transduction"/>
    <property type="evidence" value="ECO:0007669"/>
    <property type="project" value="InterPro"/>
</dbReference>
<protein>
    <recommendedName>
        <fullName evidence="7">Diguanylate cyclase</fullName>
    </recommendedName>
</protein>
<dbReference type="SMART" id="SM00267">
    <property type="entry name" value="GGDEF"/>
    <property type="match status" value="1"/>
</dbReference>
<dbReference type="Gene3D" id="6.10.340.10">
    <property type="match status" value="1"/>
</dbReference>
<feature type="domain" description="GGDEF" evidence="4">
    <location>
        <begin position="309"/>
        <end position="443"/>
    </location>
</feature>
<reference evidence="6" key="1">
    <citation type="submission" date="2015-06" db="EMBL/GenBank/DDBJ databases">
        <authorList>
            <person name="Hoefler B.C."/>
            <person name="Straight P.D."/>
        </authorList>
    </citation>
    <scope>NUCLEOTIDE SEQUENCE [LARGE SCALE GENOMIC DNA]</scope>
    <source>
        <strain evidence="6">DSM 25325</strain>
    </source>
</reference>
<dbReference type="InterPro" id="IPR001633">
    <property type="entry name" value="EAL_dom"/>
</dbReference>
<dbReference type="PROSITE" id="PS50885">
    <property type="entry name" value="HAMP"/>
    <property type="match status" value="1"/>
</dbReference>
<dbReference type="SUPFAM" id="SSF141868">
    <property type="entry name" value="EAL domain-like"/>
    <property type="match status" value="1"/>
</dbReference>
<keyword evidence="1" id="KW-1133">Transmembrane helix</keyword>
<dbReference type="Gene3D" id="3.30.70.270">
    <property type="match status" value="1"/>
</dbReference>
<dbReference type="Gene3D" id="3.20.20.450">
    <property type="entry name" value="EAL domain"/>
    <property type="match status" value="1"/>
</dbReference>
<dbReference type="NCBIfam" id="TIGR00254">
    <property type="entry name" value="GGDEF"/>
    <property type="match status" value="1"/>
</dbReference>
<feature type="transmembrane region" description="Helical" evidence="1">
    <location>
        <begin position="12"/>
        <end position="37"/>
    </location>
</feature>
<gene>
    <name evidence="5" type="ORF">ABW99_20890</name>
</gene>
<dbReference type="RefSeq" id="WP_052892597.1">
    <property type="nucleotide sequence ID" value="NZ_CP011568.3"/>
</dbReference>
<evidence type="ECO:0000259" key="3">
    <source>
        <dbReference type="PROSITE" id="PS50885"/>
    </source>
</evidence>
<dbReference type="SUPFAM" id="SSF55073">
    <property type="entry name" value="Nucleotide cyclase"/>
    <property type="match status" value="1"/>
</dbReference>
<dbReference type="GO" id="GO:0016020">
    <property type="term" value="C:membrane"/>
    <property type="evidence" value="ECO:0007669"/>
    <property type="project" value="InterPro"/>
</dbReference>
<dbReference type="Pfam" id="PF00990">
    <property type="entry name" value="GGDEF"/>
    <property type="match status" value="1"/>
</dbReference>
<dbReference type="InterPro" id="IPR024478">
    <property type="entry name" value="HlyB_4HB_MCP"/>
</dbReference>
<dbReference type="SMART" id="SM00052">
    <property type="entry name" value="EAL"/>
    <property type="match status" value="1"/>
</dbReference>
<evidence type="ECO:0000259" key="2">
    <source>
        <dbReference type="PROSITE" id="PS50883"/>
    </source>
</evidence>
<evidence type="ECO:0000256" key="1">
    <source>
        <dbReference type="SAM" id="Phobius"/>
    </source>
</evidence>
<dbReference type="AlphaFoldDB" id="A0A0U4D1T0"/>
<keyword evidence="6" id="KW-1185">Reference proteome</keyword>
<evidence type="ECO:0000313" key="5">
    <source>
        <dbReference type="EMBL" id="ALX34870.1"/>
    </source>
</evidence>
<dbReference type="OrthoDB" id="9813903at2"/>
<keyword evidence="1" id="KW-0472">Membrane</keyword>
<dbReference type="CDD" id="cd01948">
    <property type="entry name" value="EAL"/>
    <property type="match status" value="1"/>
</dbReference>
<dbReference type="Proteomes" id="UP000036700">
    <property type="component" value="Chromosome"/>
</dbReference>
<dbReference type="PANTHER" id="PTHR44757:SF2">
    <property type="entry name" value="BIOFILM ARCHITECTURE MAINTENANCE PROTEIN MBAA"/>
    <property type="match status" value="1"/>
</dbReference>
<evidence type="ECO:0008006" key="7">
    <source>
        <dbReference type="Google" id="ProtNLM"/>
    </source>
</evidence>
<dbReference type="InterPro" id="IPR029787">
    <property type="entry name" value="Nucleotide_cyclase"/>
</dbReference>
<proteinExistence type="predicted"/>
<name>A0A0U4D1T0_9BURK</name>
<dbReference type="InterPro" id="IPR052155">
    <property type="entry name" value="Biofilm_reg_signaling"/>
</dbReference>
<dbReference type="STRING" id="445709.ABW99_20890"/>
<dbReference type="Pfam" id="PF00563">
    <property type="entry name" value="EAL"/>
    <property type="match status" value="1"/>
</dbReference>
<dbReference type="InterPro" id="IPR000160">
    <property type="entry name" value="GGDEF_dom"/>
</dbReference>
<dbReference type="SUPFAM" id="SSF158472">
    <property type="entry name" value="HAMP domain-like"/>
    <property type="match status" value="1"/>
</dbReference>